<sequence length="884" mass="98944">MAPINRRTFYNKESDGTSSLYESSENRWVSKPKPQDFNVVVPPSDISGSQNSRFARDLSRRKLFDSVVKTVDDPTLPISKLLECQDVNNEKKCSAWARSVAAATSQKVVGKENIPVASSIRAQRIMSFTRSTRNASAFNLKSPLKVLQSFSPRACRDKVQTKSTDDNKSDSAGSSRSDKEAPSGKSSPDIFAETPPRTPTVATTAVHAAGSLEEKRNTAGSHMSGVESLSGMSSSDIFDECPANRKSDISAQKQCMPNSSGSSVKLTEQKEGTQRPVRTCRKSAQHDLDSSEESDAQEKYGDFFGHGTLLPSDESDVYSPSTCKSSSCTSEESVSAGIRTKGRQRVESNSDPDDPSPPHRNQFSSNSEDHIPASPPANQSPATPANQSPVTPANPSSSLPARRKGSSSLIKTNRRLRNSGQEYQTLSGKIIKGRQMKPLPDCRMKCATKLNSERRQDIFDEYWNLNDFDLRVTYISNHVFEEAKKANRKRDPSSGRNRTCTLRYELEQNNSRIVVCKKCFLATLDENDGFVKRALQNKKQSYSGVTRTDKRGRKPSSKKTPQSVLAKIHEHFESFPKYVSHYARSQTDKKYLGADLNVSRMFKLYNEEGNPKTSLSVYFREFQKTGLKFKPPAVDTCNKCDALNQAIKQCKTAEENATIKAELDAHQQKATDAYNVKRADKLLAQEDNTKQVVAFDLEQVLACPQLSSGETFYKRQLSVYNLTVYNCSTKSAVNYMWSEVEAGRGANEIASCVTRYINEEVAEPVTHLTMFSDTCSGQNKNSHMCASLVSAINNHPSLEVIDHKFLLPGHTFMECDQIHAQIEKKRRKATIELHHPRDWYNFIRSVLYKTSNLIVREMRQEHFLDYASLLQQKKDGPLVMRENK</sequence>
<dbReference type="GO" id="GO:0005840">
    <property type="term" value="C:ribosome"/>
    <property type="evidence" value="ECO:0007669"/>
    <property type="project" value="UniProtKB-KW"/>
</dbReference>
<keyword evidence="2" id="KW-0689">Ribosomal protein</keyword>
<feature type="compositionally biased region" description="Low complexity" evidence="1">
    <location>
        <begin position="223"/>
        <end position="235"/>
    </location>
</feature>
<feature type="region of interest" description="Disordered" evidence="1">
    <location>
        <begin position="541"/>
        <end position="562"/>
    </location>
</feature>
<comment type="caution">
    <text evidence="2">The sequence shown here is derived from an EMBL/GenBank/DDBJ whole genome shotgun (WGS) entry which is preliminary data.</text>
</comment>
<proteinExistence type="predicted"/>
<organism evidence="2 3">
    <name type="scientific">Frankliniella fusca</name>
    <dbReference type="NCBI Taxonomy" id="407009"/>
    <lineage>
        <taxon>Eukaryota</taxon>
        <taxon>Metazoa</taxon>
        <taxon>Ecdysozoa</taxon>
        <taxon>Arthropoda</taxon>
        <taxon>Hexapoda</taxon>
        <taxon>Insecta</taxon>
        <taxon>Pterygota</taxon>
        <taxon>Neoptera</taxon>
        <taxon>Paraneoptera</taxon>
        <taxon>Thysanoptera</taxon>
        <taxon>Terebrantia</taxon>
        <taxon>Thripoidea</taxon>
        <taxon>Thripidae</taxon>
        <taxon>Frankliniella</taxon>
    </lineage>
</organism>
<protein>
    <submittedName>
        <fullName evidence="2">Ribosomal protein S12 methylthiotransferase</fullName>
    </submittedName>
</protein>
<reference evidence="2" key="2">
    <citation type="journal article" date="2023" name="BMC Genomics">
        <title>Pest status, molecular evolution, and epigenetic factors derived from the genome assembly of Frankliniella fusca, a thysanopteran phytovirus vector.</title>
        <authorList>
            <person name="Catto M.A."/>
            <person name="Labadie P.E."/>
            <person name="Jacobson A.L."/>
            <person name="Kennedy G.G."/>
            <person name="Srinivasan R."/>
            <person name="Hunt B.G."/>
        </authorList>
    </citation>
    <scope>NUCLEOTIDE SEQUENCE</scope>
    <source>
        <strain evidence="2">PL_HMW_Pooled</strain>
    </source>
</reference>
<dbReference type="EMBL" id="JAHWGI010001438">
    <property type="protein sequence ID" value="KAK3932639.1"/>
    <property type="molecule type" value="Genomic_DNA"/>
</dbReference>
<feature type="compositionally biased region" description="Polar residues" evidence="1">
    <location>
        <begin position="16"/>
        <end position="27"/>
    </location>
</feature>
<feature type="compositionally biased region" description="Low complexity" evidence="1">
    <location>
        <begin position="319"/>
        <end position="335"/>
    </location>
</feature>
<keyword evidence="3" id="KW-1185">Reference proteome</keyword>
<name>A0AAE1I3G0_9NEOP</name>
<dbReference type="Proteomes" id="UP001219518">
    <property type="component" value="Unassembled WGS sequence"/>
</dbReference>
<feature type="compositionally biased region" description="Polar residues" evidence="1">
    <location>
        <begin position="249"/>
        <end position="266"/>
    </location>
</feature>
<evidence type="ECO:0000313" key="3">
    <source>
        <dbReference type="Proteomes" id="UP001219518"/>
    </source>
</evidence>
<keyword evidence="2" id="KW-0687">Ribonucleoprotein</keyword>
<reference evidence="2" key="1">
    <citation type="submission" date="2021-07" db="EMBL/GenBank/DDBJ databases">
        <authorList>
            <person name="Catto M.A."/>
            <person name="Jacobson A."/>
            <person name="Kennedy G."/>
            <person name="Labadie P."/>
            <person name="Hunt B.G."/>
            <person name="Srinivasan R."/>
        </authorList>
    </citation>
    <scope>NUCLEOTIDE SEQUENCE</scope>
    <source>
        <strain evidence="2">PL_HMW_Pooled</strain>
        <tissue evidence="2">Head</tissue>
    </source>
</reference>
<feature type="compositionally biased region" description="Polar residues" evidence="1">
    <location>
        <begin position="418"/>
        <end position="427"/>
    </location>
</feature>
<dbReference type="PANTHER" id="PTHR10773:SF19">
    <property type="match status" value="1"/>
</dbReference>
<feature type="region of interest" description="Disordered" evidence="1">
    <location>
        <begin position="155"/>
        <end position="429"/>
    </location>
</feature>
<evidence type="ECO:0000256" key="1">
    <source>
        <dbReference type="SAM" id="MobiDB-lite"/>
    </source>
</evidence>
<evidence type="ECO:0000313" key="2">
    <source>
        <dbReference type="EMBL" id="KAK3932639.1"/>
    </source>
</evidence>
<feature type="compositionally biased region" description="Polar residues" evidence="1">
    <location>
        <begin position="376"/>
        <end position="399"/>
    </location>
</feature>
<gene>
    <name evidence="2" type="ORF">KUF71_013713</name>
</gene>
<dbReference type="PANTHER" id="PTHR10773">
    <property type="entry name" value="DNA-DIRECTED RNA POLYMERASES I, II, AND III SUBUNIT RPABC2"/>
    <property type="match status" value="1"/>
</dbReference>
<accession>A0AAE1I3G0</accession>
<feature type="region of interest" description="Disordered" evidence="1">
    <location>
        <begin position="1"/>
        <end position="27"/>
    </location>
</feature>
<dbReference type="AlphaFoldDB" id="A0AAE1I3G0"/>
<feature type="compositionally biased region" description="Basic and acidic residues" evidence="1">
    <location>
        <begin position="155"/>
        <end position="169"/>
    </location>
</feature>
<feature type="compositionally biased region" description="Low complexity" evidence="1">
    <location>
        <begin position="192"/>
        <end position="209"/>
    </location>
</feature>